<organism evidence="1 2">
    <name type="scientific">Isoptericola hypogeus</name>
    <dbReference type="NCBI Taxonomy" id="300179"/>
    <lineage>
        <taxon>Bacteria</taxon>
        <taxon>Bacillati</taxon>
        <taxon>Actinomycetota</taxon>
        <taxon>Actinomycetes</taxon>
        <taxon>Micrococcales</taxon>
        <taxon>Promicromonosporaceae</taxon>
        <taxon>Isoptericola</taxon>
    </lineage>
</organism>
<proteinExistence type="predicted"/>
<dbReference type="EMBL" id="BAAAPM010000008">
    <property type="protein sequence ID" value="GAA1736633.1"/>
    <property type="molecule type" value="Genomic_DNA"/>
</dbReference>
<gene>
    <name evidence="1" type="ORF">GCM10009809_34790</name>
</gene>
<protein>
    <submittedName>
        <fullName evidence="1">TAXI family TRAP transporter solute-binding subunit</fullName>
    </submittedName>
</protein>
<dbReference type="NCBIfam" id="TIGR02122">
    <property type="entry name" value="TRAP_TAXI"/>
    <property type="match status" value="1"/>
</dbReference>
<evidence type="ECO:0000313" key="2">
    <source>
        <dbReference type="Proteomes" id="UP001501138"/>
    </source>
</evidence>
<keyword evidence="2" id="KW-1185">Reference proteome</keyword>
<accession>A0ABN2JRI7</accession>
<dbReference type="PANTHER" id="PTHR42941:SF1">
    <property type="entry name" value="SLL1037 PROTEIN"/>
    <property type="match status" value="1"/>
</dbReference>
<dbReference type="InterPro" id="IPR011852">
    <property type="entry name" value="TRAP_TAXI"/>
</dbReference>
<dbReference type="RefSeq" id="WP_344249939.1">
    <property type="nucleotide sequence ID" value="NZ_BAAAPM010000008.1"/>
</dbReference>
<name>A0ABN2JRI7_9MICO</name>
<dbReference type="Pfam" id="PF16868">
    <property type="entry name" value="NMT1_3"/>
    <property type="match status" value="1"/>
</dbReference>
<dbReference type="SUPFAM" id="SSF53850">
    <property type="entry name" value="Periplasmic binding protein-like II"/>
    <property type="match status" value="1"/>
</dbReference>
<sequence>MTPAAAGTADRRRASRRAVTVAVVAVLVAVVAALVLGGALGRRGGDPWAGERPASLVVTTGGASGIYHGYGAAVGDVLSQQDGVPVEVLDSGGSIENLQRLADGSAQVGFSAADAVADAVAGRGDFPEPVPLRALARVYDDFVHLVVRADSDIRTIDDLRGHVVSLGASQSGTALIAHRLLTAAGVDGDALDARALGLGESIDALRSGDVDAFFWSGGLRTPGLDGLADEQPIRLVPLGDLVEEVRDRHGSGYRHGVVPQGMYGSTREIATLAVPNFLVVRADMPDPVARVLVATLFDARSQVAETVPAAAHLDRARAIFTEPVELHPGALQYYRETKG</sequence>
<evidence type="ECO:0000313" key="1">
    <source>
        <dbReference type="EMBL" id="GAA1736633.1"/>
    </source>
</evidence>
<dbReference type="Gene3D" id="3.40.190.10">
    <property type="entry name" value="Periplasmic binding protein-like II"/>
    <property type="match status" value="2"/>
</dbReference>
<dbReference type="PANTHER" id="PTHR42941">
    <property type="entry name" value="SLL1037 PROTEIN"/>
    <property type="match status" value="1"/>
</dbReference>
<comment type="caution">
    <text evidence="1">The sequence shown here is derived from an EMBL/GenBank/DDBJ whole genome shotgun (WGS) entry which is preliminary data.</text>
</comment>
<reference evidence="1 2" key="1">
    <citation type="journal article" date="2019" name="Int. J. Syst. Evol. Microbiol.">
        <title>The Global Catalogue of Microorganisms (GCM) 10K type strain sequencing project: providing services to taxonomists for standard genome sequencing and annotation.</title>
        <authorList>
            <consortium name="The Broad Institute Genomics Platform"/>
            <consortium name="The Broad Institute Genome Sequencing Center for Infectious Disease"/>
            <person name="Wu L."/>
            <person name="Ma J."/>
        </authorList>
    </citation>
    <scope>NUCLEOTIDE SEQUENCE [LARGE SCALE GENOMIC DNA]</scope>
    <source>
        <strain evidence="1 2">JCM 15589</strain>
    </source>
</reference>
<dbReference type="Proteomes" id="UP001501138">
    <property type="component" value="Unassembled WGS sequence"/>
</dbReference>